<keyword evidence="3" id="KW-1185">Reference proteome</keyword>
<gene>
    <name evidence="2" type="ORF">FCM35_KLT06675</name>
</gene>
<reference evidence="2" key="1">
    <citation type="submission" date="2020-01" db="EMBL/GenBank/DDBJ databases">
        <title>Genome sequence of Kobresia littledalei, the first chromosome-level genome in the family Cyperaceae.</title>
        <authorList>
            <person name="Qu G."/>
        </authorList>
    </citation>
    <scope>NUCLEOTIDE SEQUENCE</scope>
    <source>
        <strain evidence="2">C.B.Clarke</strain>
        <tissue evidence="2">Leaf</tissue>
    </source>
</reference>
<sequence length="112" mass="12547">MDDYAVSWFGLFEAELQRGDAPSSITCYMQEKLCTERHARKAIEKLIVETWKKINEDSLGHGRHALHQPFINASVNLARMSLCIYNGGDGVGAPGPRMKGLVSELVHNNNYK</sequence>
<evidence type="ECO:0000313" key="3">
    <source>
        <dbReference type="Proteomes" id="UP000623129"/>
    </source>
</evidence>
<dbReference type="InterPro" id="IPR008949">
    <property type="entry name" value="Isoprenoid_synthase_dom_sf"/>
</dbReference>
<evidence type="ECO:0000313" key="2">
    <source>
        <dbReference type="EMBL" id="KAF3328069.1"/>
    </source>
</evidence>
<protein>
    <submittedName>
        <fullName evidence="2">Terpene synthase 12</fullName>
    </submittedName>
</protein>
<dbReference type="AlphaFoldDB" id="A0A833R1A7"/>
<dbReference type="GO" id="GO:0000287">
    <property type="term" value="F:magnesium ion binding"/>
    <property type="evidence" value="ECO:0007669"/>
    <property type="project" value="InterPro"/>
</dbReference>
<proteinExistence type="predicted"/>
<dbReference type="Pfam" id="PF03936">
    <property type="entry name" value="Terpene_synth_C"/>
    <property type="match status" value="1"/>
</dbReference>
<name>A0A833R1A7_9POAL</name>
<dbReference type="SUPFAM" id="SSF48576">
    <property type="entry name" value="Terpenoid synthases"/>
    <property type="match status" value="1"/>
</dbReference>
<dbReference type="Gene3D" id="1.10.600.10">
    <property type="entry name" value="Farnesyl Diphosphate Synthase"/>
    <property type="match status" value="1"/>
</dbReference>
<dbReference type="OrthoDB" id="780085at2759"/>
<dbReference type="InterPro" id="IPR005630">
    <property type="entry name" value="Terpene_synthase_metal-bd"/>
</dbReference>
<dbReference type="GO" id="GO:0010333">
    <property type="term" value="F:terpene synthase activity"/>
    <property type="evidence" value="ECO:0007669"/>
    <property type="project" value="InterPro"/>
</dbReference>
<comment type="caution">
    <text evidence="2">The sequence shown here is derived from an EMBL/GenBank/DDBJ whole genome shotgun (WGS) entry which is preliminary data.</text>
</comment>
<accession>A0A833R1A7</accession>
<evidence type="ECO:0000259" key="1">
    <source>
        <dbReference type="Pfam" id="PF03936"/>
    </source>
</evidence>
<dbReference type="Proteomes" id="UP000623129">
    <property type="component" value="Unassembled WGS sequence"/>
</dbReference>
<organism evidence="2 3">
    <name type="scientific">Carex littledalei</name>
    <dbReference type="NCBI Taxonomy" id="544730"/>
    <lineage>
        <taxon>Eukaryota</taxon>
        <taxon>Viridiplantae</taxon>
        <taxon>Streptophyta</taxon>
        <taxon>Embryophyta</taxon>
        <taxon>Tracheophyta</taxon>
        <taxon>Spermatophyta</taxon>
        <taxon>Magnoliopsida</taxon>
        <taxon>Liliopsida</taxon>
        <taxon>Poales</taxon>
        <taxon>Cyperaceae</taxon>
        <taxon>Cyperoideae</taxon>
        <taxon>Cariceae</taxon>
        <taxon>Carex</taxon>
        <taxon>Carex subgen. Euthyceras</taxon>
    </lineage>
</organism>
<feature type="domain" description="Terpene synthase metal-binding" evidence="1">
    <location>
        <begin position="12"/>
        <end position="53"/>
    </location>
</feature>
<dbReference type="EMBL" id="SWLB01000016">
    <property type="protein sequence ID" value="KAF3328069.1"/>
    <property type="molecule type" value="Genomic_DNA"/>
</dbReference>